<keyword evidence="3" id="KW-1185">Reference proteome</keyword>
<gene>
    <name evidence="2" type="ORF">PBRASI_LOCUS6027</name>
</gene>
<feature type="compositionally biased region" description="Basic and acidic residues" evidence="1">
    <location>
        <begin position="118"/>
        <end position="139"/>
    </location>
</feature>
<feature type="compositionally biased region" description="Polar residues" evidence="1">
    <location>
        <begin position="90"/>
        <end position="117"/>
    </location>
</feature>
<dbReference type="AlphaFoldDB" id="A0A9N9BIW3"/>
<accession>A0A9N9BIW3</accession>
<dbReference type="Proteomes" id="UP000789739">
    <property type="component" value="Unassembled WGS sequence"/>
</dbReference>
<name>A0A9N9BIW3_9GLOM</name>
<dbReference type="EMBL" id="CAJVPI010000758">
    <property type="protein sequence ID" value="CAG8569567.1"/>
    <property type="molecule type" value="Genomic_DNA"/>
</dbReference>
<proteinExistence type="predicted"/>
<feature type="compositionally biased region" description="Polar residues" evidence="1">
    <location>
        <begin position="150"/>
        <end position="159"/>
    </location>
</feature>
<feature type="compositionally biased region" description="Basic and acidic residues" evidence="1">
    <location>
        <begin position="175"/>
        <end position="193"/>
    </location>
</feature>
<feature type="region of interest" description="Disordered" evidence="1">
    <location>
        <begin position="88"/>
        <end position="193"/>
    </location>
</feature>
<evidence type="ECO:0000256" key="1">
    <source>
        <dbReference type="SAM" id="MobiDB-lite"/>
    </source>
</evidence>
<organism evidence="2 3">
    <name type="scientific">Paraglomus brasilianum</name>
    <dbReference type="NCBI Taxonomy" id="144538"/>
    <lineage>
        <taxon>Eukaryota</taxon>
        <taxon>Fungi</taxon>
        <taxon>Fungi incertae sedis</taxon>
        <taxon>Mucoromycota</taxon>
        <taxon>Glomeromycotina</taxon>
        <taxon>Glomeromycetes</taxon>
        <taxon>Paraglomerales</taxon>
        <taxon>Paraglomeraceae</taxon>
        <taxon>Paraglomus</taxon>
    </lineage>
</organism>
<sequence length="193" mass="21391">MPLDYPLPDPTIYNTTYFYPLGQASSQPPSQEPFSSVTGPFDHNSICIGVNELLNTTHYGYTENNENRAILAMDNNLINDNPPSVYYPLSHSSVQTPPTPTRSNNASMTTNAASHGQTAEKGEEIYKEFSKRAHNEGNKRLSRASSSSSHVEASTNPSSIFRPEVTARRSSSSPERLEPITKRTTQEKIQENI</sequence>
<protein>
    <submittedName>
        <fullName evidence="2">10682_t:CDS:1</fullName>
    </submittedName>
</protein>
<evidence type="ECO:0000313" key="3">
    <source>
        <dbReference type="Proteomes" id="UP000789739"/>
    </source>
</evidence>
<reference evidence="2" key="1">
    <citation type="submission" date="2021-06" db="EMBL/GenBank/DDBJ databases">
        <authorList>
            <person name="Kallberg Y."/>
            <person name="Tangrot J."/>
            <person name="Rosling A."/>
        </authorList>
    </citation>
    <scope>NUCLEOTIDE SEQUENCE</scope>
    <source>
        <strain evidence="2">BR232B</strain>
    </source>
</reference>
<comment type="caution">
    <text evidence="2">The sequence shown here is derived from an EMBL/GenBank/DDBJ whole genome shotgun (WGS) entry which is preliminary data.</text>
</comment>
<evidence type="ECO:0000313" key="2">
    <source>
        <dbReference type="EMBL" id="CAG8569567.1"/>
    </source>
</evidence>